<keyword evidence="2" id="KW-1185">Reference proteome</keyword>
<evidence type="ECO:0000313" key="1">
    <source>
        <dbReference type="EnsemblMetazoa" id="AMEC014097-PA"/>
    </source>
</evidence>
<dbReference type="Proteomes" id="UP000075902">
    <property type="component" value="Unassembled WGS sequence"/>
</dbReference>
<accession>A0A182U566</accession>
<sequence length="101" mass="11392">MFLDSASDRLAVGRLMVECYEIGQPVDRSSACDWRISSFNSLSLISASWDGLLRRIVIFSVTTEVSSPSMSLTDTSGLSEMASSERDFQFLIEMEPARWWK</sequence>
<proteinExistence type="predicted"/>
<name>A0A182U566_9DIPT</name>
<dbReference type="VEuPathDB" id="VectorBase:AMEC014097"/>
<organism evidence="1 2">
    <name type="scientific">Anopheles melas</name>
    <dbReference type="NCBI Taxonomy" id="34690"/>
    <lineage>
        <taxon>Eukaryota</taxon>
        <taxon>Metazoa</taxon>
        <taxon>Ecdysozoa</taxon>
        <taxon>Arthropoda</taxon>
        <taxon>Hexapoda</taxon>
        <taxon>Insecta</taxon>
        <taxon>Pterygota</taxon>
        <taxon>Neoptera</taxon>
        <taxon>Endopterygota</taxon>
        <taxon>Diptera</taxon>
        <taxon>Nematocera</taxon>
        <taxon>Culicoidea</taxon>
        <taxon>Culicidae</taxon>
        <taxon>Anophelinae</taxon>
        <taxon>Anopheles</taxon>
    </lineage>
</organism>
<dbReference type="EnsemblMetazoa" id="AMEC014097-RA">
    <property type="protein sequence ID" value="AMEC014097-PA"/>
    <property type="gene ID" value="AMEC014097"/>
</dbReference>
<dbReference type="AlphaFoldDB" id="A0A182U566"/>
<protein>
    <submittedName>
        <fullName evidence="1">Uncharacterized protein</fullName>
    </submittedName>
</protein>
<reference evidence="2" key="1">
    <citation type="submission" date="2014-01" db="EMBL/GenBank/DDBJ databases">
        <title>The Genome Sequence of Anopheles melas CM1001059_A (V2).</title>
        <authorList>
            <consortium name="The Broad Institute Genomics Platform"/>
            <person name="Neafsey D.E."/>
            <person name="Besansky N."/>
            <person name="Howell P."/>
            <person name="Walton C."/>
            <person name="Young S.K."/>
            <person name="Zeng Q."/>
            <person name="Gargeya S."/>
            <person name="Fitzgerald M."/>
            <person name="Haas B."/>
            <person name="Abouelleil A."/>
            <person name="Allen A.W."/>
            <person name="Alvarado L."/>
            <person name="Arachchi H.M."/>
            <person name="Berlin A.M."/>
            <person name="Chapman S.B."/>
            <person name="Gainer-Dewar J."/>
            <person name="Goldberg J."/>
            <person name="Griggs A."/>
            <person name="Gujja S."/>
            <person name="Hansen M."/>
            <person name="Howarth C."/>
            <person name="Imamovic A."/>
            <person name="Ireland A."/>
            <person name="Larimer J."/>
            <person name="McCowan C."/>
            <person name="Murphy C."/>
            <person name="Pearson M."/>
            <person name="Poon T.W."/>
            <person name="Priest M."/>
            <person name="Roberts A."/>
            <person name="Saif S."/>
            <person name="Shea T."/>
            <person name="Sisk P."/>
            <person name="Sykes S."/>
            <person name="Wortman J."/>
            <person name="Nusbaum C."/>
            <person name="Birren B."/>
        </authorList>
    </citation>
    <scope>NUCLEOTIDE SEQUENCE [LARGE SCALE GENOMIC DNA]</scope>
    <source>
        <strain evidence="2">CM1001059</strain>
    </source>
</reference>
<reference evidence="1" key="2">
    <citation type="submission" date="2020-05" db="UniProtKB">
        <authorList>
            <consortium name="EnsemblMetazoa"/>
        </authorList>
    </citation>
    <scope>IDENTIFICATION</scope>
    <source>
        <strain evidence="1">CM1001059</strain>
    </source>
</reference>
<evidence type="ECO:0000313" key="2">
    <source>
        <dbReference type="Proteomes" id="UP000075902"/>
    </source>
</evidence>